<sequence>MLSNFYDKAYELEKAFRESDDFKTLKELSDKVNADPASKQLFDSFRSVQMELQQKQMSGQQLTEEEITKAQQQVELIRQHEVIGKLMEQEQRVSMVINDINKIILKPLEEIYGNEQK</sequence>
<dbReference type="InterPro" id="IPR010368">
    <property type="entry name" value="Com_YlbF"/>
</dbReference>
<name>A0A263BWL7_9BACI</name>
<dbReference type="InterPro" id="IPR023378">
    <property type="entry name" value="YheA/YmcA-like_dom_sf"/>
</dbReference>
<dbReference type="SUPFAM" id="SSF158622">
    <property type="entry name" value="YheA/YmcA-like"/>
    <property type="match status" value="1"/>
</dbReference>
<proteinExistence type="inferred from homology"/>
<dbReference type="Gene3D" id="1.20.1500.10">
    <property type="entry name" value="YheA/YmcA-like"/>
    <property type="match status" value="1"/>
</dbReference>
<dbReference type="RefSeq" id="WP_094920538.1">
    <property type="nucleotide sequence ID" value="NZ_NPIA01000001.1"/>
</dbReference>
<reference evidence="3" key="1">
    <citation type="submission" date="2017-08" db="EMBL/GenBank/DDBJ databases">
        <authorList>
            <person name="Huang Z."/>
        </authorList>
    </citation>
    <scope>NUCLEOTIDE SEQUENCE [LARGE SCALE GENOMIC DNA]</scope>
    <source>
        <strain evidence="3">SA5d-4</strain>
    </source>
</reference>
<protein>
    <recommendedName>
        <fullName evidence="1">UPF0342 protein CIB95_00705</fullName>
    </recommendedName>
</protein>
<gene>
    <name evidence="2" type="ORF">CIB95_00705</name>
</gene>
<comment type="caution">
    <text evidence="2">The sequence shown here is derived from an EMBL/GenBank/DDBJ whole genome shotgun (WGS) entry which is preliminary data.</text>
</comment>
<evidence type="ECO:0000313" key="2">
    <source>
        <dbReference type="EMBL" id="OZM58133.1"/>
    </source>
</evidence>
<evidence type="ECO:0000256" key="1">
    <source>
        <dbReference type="HAMAP-Rule" id="MF_01526"/>
    </source>
</evidence>
<comment type="similarity">
    <text evidence="1">Belongs to the UPF0342 family.</text>
</comment>
<evidence type="ECO:0000313" key="3">
    <source>
        <dbReference type="Proteomes" id="UP000217083"/>
    </source>
</evidence>
<dbReference type="Proteomes" id="UP000217083">
    <property type="component" value="Unassembled WGS sequence"/>
</dbReference>
<dbReference type="Pfam" id="PF06133">
    <property type="entry name" value="Com_YlbF"/>
    <property type="match status" value="1"/>
</dbReference>
<accession>A0A263BWL7</accession>
<dbReference type="AlphaFoldDB" id="A0A263BWL7"/>
<organism evidence="2 3">
    <name type="scientific">Lottiidibacillus patelloidae</name>
    <dbReference type="NCBI Taxonomy" id="2670334"/>
    <lineage>
        <taxon>Bacteria</taxon>
        <taxon>Bacillati</taxon>
        <taxon>Bacillota</taxon>
        <taxon>Bacilli</taxon>
        <taxon>Bacillales</taxon>
        <taxon>Bacillaceae</taxon>
        <taxon>Lottiidibacillus</taxon>
    </lineage>
</organism>
<dbReference type="HAMAP" id="MF_01526">
    <property type="entry name" value="UPF0342"/>
    <property type="match status" value="1"/>
</dbReference>
<reference evidence="2 3" key="2">
    <citation type="submission" date="2017-09" db="EMBL/GenBank/DDBJ databases">
        <title>Bacillus patelloidae sp. nov., isolated from the intestinal tract of a marine limpet.</title>
        <authorList>
            <person name="Liu R."/>
            <person name="Dong C."/>
            <person name="Shao Z."/>
        </authorList>
    </citation>
    <scope>NUCLEOTIDE SEQUENCE [LARGE SCALE GENOMIC DNA]</scope>
    <source>
        <strain evidence="2 3">SA5d-4</strain>
    </source>
</reference>
<dbReference type="EMBL" id="NPIA01000001">
    <property type="protein sequence ID" value="OZM58133.1"/>
    <property type="molecule type" value="Genomic_DNA"/>
</dbReference>
<keyword evidence="3" id="KW-1185">Reference proteome</keyword>